<feature type="region of interest" description="Disordered" evidence="1">
    <location>
        <begin position="574"/>
        <end position="617"/>
    </location>
</feature>
<dbReference type="RefSeq" id="WP_345508479.1">
    <property type="nucleotide sequence ID" value="NZ_BAABIW010000020.1"/>
</dbReference>
<dbReference type="PANTHER" id="PTHR48104:SF30">
    <property type="entry name" value="METACASPASE-1"/>
    <property type="match status" value="1"/>
</dbReference>
<evidence type="ECO:0000313" key="3">
    <source>
        <dbReference type="EMBL" id="GAA5032590.1"/>
    </source>
</evidence>
<proteinExistence type="predicted"/>
<dbReference type="PANTHER" id="PTHR48104">
    <property type="entry name" value="METACASPASE-4"/>
    <property type="match status" value="1"/>
</dbReference>
<keyword evidence="4" id="KW-1185">Reference proteome</keyword>
<gene>
    <name evidence="3" type="ORF">GCM10023258_31700</name>
</gene>
<protein>
    <recommendedName>
        <fullName evidence="2">Peptidase C14 caspase domain-containing protein</fullName>
    </recommendedName>
</protein>
<dbReference type="EMBL" id="BAABIW010000020">
    <property type="protein sequence ID" value="GAA5032590.1"/>
    <property type="molecule type" value="Genomic_DNA"/>
</dbReference>
<dbReference type="Gene3D" id="3.40.50.1460">
    <property type="match status" value="1"/>
</dbReference>
<dbReference type="InterPro" id="IPR050452">
    <property type="entry name" value="Metacaspase"/>
</dbReference>
<sequence length="654" mass="67770">MTTRLHALLVGIDAYPAPVPALSGCVNDVMAFAGVLRERVGAEALELVVLTDAAATREAVTAALTDHLGRAGADDVALFYWSGHGSQQDTPPELWTLEPDHRDETLVCVDSRSPGSWDLADKELATLLAGVSASGCHTVVVLDCCHSGDGTRDADDTVRLAPPDPRRRPASSFVGTAPGTASRAVSRWTPTGRHVLLAACRSSETAKEVTVGGRRRGALSAALEAALTDAGGHPSYRDVLRMVTADVAARVAEQHPQVETTDATELDRPFLGGALPTTPRPLTLSHLPDGWCIDSGAVHGVPAPVGDETTELAVYPLTGETSGSPLATAAVTQVLPDRSLVRLTPELDESFVYRAVVTSIPLRPLLVGVVGEDASAAALREAASEADEGLVGLVEEGGAHDADLVVEATADGFVITRPGVTRPLVPVVGGPAREERTIRALEQVARWLRLSALTNPGTHLPADAVHVEVEAGAAPVGAGGTLTLTYAGSDAPRFTVHLANTTATPLWAALLDLTETYGILTDAFPAGSIALGPGESTAVDLVGQVDDTLWAAGTVSVRDQLMVVTSTLEFDPRSLEQDELDVGAPPAPRRPDGPTRGAVAADGAGAGGGGTAARTSLDRVLGGVTTRRLGPTPNRAAVADWRTDSVFVVTSRPR</sequence>
<dbReference type="InterPro" id="IPR011600">
    <property type="entry name" value="Pept_C14_caspase"/>
</dbReference>
<organism evidence="3 4">
    <name type="scientific">Terrabacter aeriphilus</name>
    <dbReference type="NCBI Taxonomy" id="515662"/>
    <lineage>
        <taxon>Bacteria</taxon>
        <taxon>Bacillati</taxon>
        <taxon>Actinomycetota</taxon>
        <taxon>Actinomycetes</taxon>
        <taxon>Micrococcales</taxon>
        <taxon>Intrasporangiaceae</taxon>
        <taxon>Terrabacter</taxon>
    </lineage>
</organism>
<reference evidence="4" key="1">
    <citation type="journal article" date="2019" name="Int. J. Syst. Evol. Microbiol.">
        <title>The Global Catalogue of Microorganisms (GCM) 10K type strain sequencing project: providing services to taxonomists for standard genome sequencing and annotation.</title>
        <authorList>
            <consortium name="The Broad Institute Genomics Platform"/>
            <consortium name="The Broad Institute Genome Sequencing Center for Infectious Disease"/>
            <person name="Wu L."/>
            <person name="Ma J."/>
        </authorList>
    </citation>
    <scope>NUCLEOTIDE SEQUENCE [LARGE SCALE GENOMIC DNA]</scope>
    <source>
        <strain evidence="4">JCM 17687</strain>
    </source>
</reference>
<accession>A0ABP9JHT4</accession>
<dbReference type="SUPFAM" id="SSF52129">
    <property type="entry name" value="Caspase-like"/>
    <property type="match status" value="1"/>
</dbReference>
<dbReference type="PROSITE" id="PS51257">
    <property type="entry name" value="PROKAR_LIPOPROTEIN"/>
    <property type="match status" value="1"/>
</dbReference>
<feature type="region of interest" description="Disordered" evidence="1">
    <location>
        <begin position="151"/>
        <end position="184"/>
    </location>
</feature>
<name>A0ABP9JHT4_9MICO</name>
<dbReference type="Pfam" id="PF00656">
    <property type="entry name" value="Peptidase_C14"/>
    <property type="match status" value="1"/>
</dbReference>
<feature type="compositionally biased region" description="Low complexity" evidence="1">
    <location>
        <begin position="594"/>
        <end position="603"/>
    </location>
</feature>
<evidence type="ECO:0000313" key="4">
    <source>
        <dbReference type="Proteomes" id="UP001500427"/>
    </source>
</evidence>
<dbReference type="InterPro" id="IPR029030">
    <property type="entry name" value="Caspase-like_dom_sf"/>
</dbReference>
<evidence type="ECO:0000256" key="1">
    <source>
        <dbReference type="SAM" id="MobiDB-lite"/>
    </source>
</evidence>
<comment type="caution">
    <text evidence="3">The sequence shown here is derived from an EMBL/GenBank/DDBJ whole genome shotgun (WGS) entry which is preliminary data.</text>
</comment>
<feature type="domain" description="Peptidase C14 caspase" evidence="2">
    <location>
        <begin position="6"/>
        <end position="263"/>
    </location>
</feature>
<evidence type="ECO:0000259" key="2">
    <source>
        <dbReference type="Pfam" id="PF00656"/>
    </source>
</evidence>
<dbReference type="Proteomes" id="UP001500427">
    <property type="component" value="Unassembled WGS sequence"/>
</dbReference>